<dbReference type="EMBL" id="MTSL01000173">
    <property type="protein sequence ID" value="PJF17487.1"/>
    <property type="molecule type" value="Genomic_DNA"/>
</dbReference>
<sequence>MPSTPSPESFPTREELVQGILADPQVTPDIGNAIRFHIFEPFDLEIRFTEPIDVQTIKEAQPASPRQSFWIRVGHVLPDDTGLHQVCLSFALRPSGLHMWNPRVTFMATLDHCIWFHAPFRVDEWLLYEMESPRASSGRGFSLGRLYTKDGVLVLSCAQEGVVRVRDQPQSKDQSRSNGPSQSKDQPQSNGQLQGKNRLQ</sequence>
<dbReference type="PANTHER" id="PTHR11066">
    <property type="entry name" value="ACYL-COA THIOESTERASE"/>
    <property type="match status" value="1"/>
</dbReference>
<dbReference type="CDD" id="cd03444">
    <property type="entry name" value="Thioesterase_II_repeat1"/>
    <property type="match status" value="1"/>
</dbReference>
<organism evidence="4 5">
    <name type="scientific">Paramicrosporidium saccamoebae</name>
    <dbReference type="NCBI Taxonomy" id="1246581"/>
    <lineage>
        <taxon>Eukaryota</taxon>
        <taxon>Fungi</taxon>
        <taxon>Fungi incertae sedis</taxon>
        <taxon>Cryptomycota</taxon>
        <taxon>Cryptomycota incertae sedis</taxon>
        <taxon>Paramicrosporidium</taxon>
    </lineage>
</organism>
<feature type="compositionally biased region" description="Basic and acidic residues" evidence="2">
    <location>
        <begin position="164"/>
        <end position="175"/>
    </location>
</feature>
<dbReference type="GO" id="GO:0047617">
    <property type="term" value="F:fatty acyl-CoA hydrolase activity"/>
    <property type="evidence" value="ECO:0007669"/>
    <property type="project" value="InterPro"/>
</dbReference>
<evidence type="ECO:0000256" key="1">
    <source>
        <dbReference type="ARBA" id="ARBA00006538"/>
    </source>
</evidence>
<dbReference type="Pfam" id="PF02551">
    <property type="entry name" value="Acyl_CoA_thio"/>
    <property type="match status" value="1"/>
</dbReference>
<evidence type="ECO:0000259" key="3">
    <source>
        <dbReference type="Pfam" id="PF02551"/>
    </source>
</evidence>
<feature type="non-terminal residue" evidence="4">
    <location>
        <position position="200"/>
    </location>
</feature>
<dbReference type="OrthoDB" id="68328at2759"/>
<dbReference type="SUPFAM" id="SSF54637">
    <property type="entry name" value="Thioesterase/thiol ester dehydrase-isomerase"/>
    <property type="match status" value="1"/>
</dbReference>
<evidence type="ECO:0000313" key="4">
    <source>
        <dbReference type="EMBL" id="PJF17487.1"/>
    </source>
</evidence>
<dbReference type="InterPro" id="IPR042171">
    <property type="entry name" value="Acyl-CoA_hotdog"/>
</dbReference>
<feature type="region of interest" description="Disordered" evidence="2">
    <location>
        <begin position="164"/>
        <end position="200"/>
    </location>
</feature>
<dbReference type="InterPro" id="IPR003703">
    <property type="entry name" value="Acyl_CoA_thio"/>
</dbReference>
<dbReference type="InterPro" id="IPR025652">
    <property type="entry name" value="TesB_C"/>
</dbReference>
<keyword evidence="5" id="KW-1185">Reference proteome</keyword>
<dbReference type="AlphaFoldDB" id="A0A2H9TI89"/>
<feature type="domain" description="Acyl-CoA thioesterase 2 C-terminal" evidence="3">
    <location>
        <begin position="64"/>
        <end position="162"/>
    </location>
</feature>
<dbReference type="Proteomes" id="UP000240830">
    <property type="component" value="Unassembled WGS sequence"/>
</dbReference>
<dbReference type="InterPro" id="IPR029069">
    <property type="entry name" value="HotDog_dom_sf"/>
</dbReference>
<dbReference type="GO" id="GO:0006637">
    <property type="term" value="P:acyl-CoA metabolic process"/>
    <property type="evidence" value="ECO:0007669"/>
    <property type="project" value="InterPro"/>
</dbReference>
<dbReference type="Gene3D" id="2.40.160.210">
    <property type="entry name" value="Acyl-CoA thioesterase, double hotdog domain"/>
    <property type="match status" value="1"/>
</dbReference>
<reference evidence="4 5" key="1">
    <citation type="submission" date="2016-10" db="EMBL/GenBank/DDBJ databases">
        <title>The genome of Paramicrosporidium saccamoebae is the missing link in understanding Cryptomycota and Microsporidia evolution.</title>
        <authorList>
            <person name="Quandt C.A."/>
            <person name="Beaudet D."/>
            <person name="Corsaro D."/>
            <person name="Michel R."/>
            <person name="Corradi N."/>
            <person name="James T."/>
        </authorList>
    </citation>
    <scope>NUCLEOTIDE SEQUENCE [LARGE SCALE GENOMIC DNA]</scope>
    <source>
        <strain evidence="4 5">KSL3</strain>
    </source>
</reference>
<feature type="compositionally biased region" description="Polar residues" evidence="2">
    <location>
        <begin position="176"/>
        <end position="200"/>
    </location>
</feature>
<evidence type="ECO:0000256" key="2">
    <source>
        <dbReference type="SAM" id="MobiDB-lite"/>
    </source>
</evidence>
<accession>A0A2H9TI89</accession>
<protein>
    <recommendedName>
        <fullName evidence="3">Acyl-CoA thioesterase 2 C-terminal domain-containing protein</fullName>
    </recommendedName>
</protein>
<gene>
    <name evidence="4" type="ORF">PSACC_02702</name>
</gene>
<comment type="caution">
    <text evidence="4">The sequence shown here is derived from an EMBL/GenBank/DDBJ whole genome shotgun (WGS) entry which is preliminary data.</text>
</comment>
<proteinExistence type="inferred from homology"/>
<dbReference type="STRING" id="1246581.A0A2H9TI89"/>
<comment type="similarity">
    <text evidence="1">Belongs to the C/M/P thioester hydrolase family.</text>
</comment>
<dbReference type="GO" id="GO:0009062">
    <property type="term" value="P:fatty acid catabolic process"/>
    <property type="evidence" value="ECO:0007669"/>
    <property type="project" value="TreeGrafter"/>
</dbReference>
<evidence type="ECO:0000313" key="5">
    <source>
        <dbReference type="Proteomes" id="UP000240830"/>
    </source>
</evidence>
<dbReference type="PANTHER" id="PTHR11066:SF34">
    <property type="entry name" value="ACYL-COENZYME A THIOESTERASE 8"/>
    <property type="match status" value="1"/>
</dbReference>
<name>A0A2H9TI89_9FUNG</name>